<organism evidence="1 2">
    <name type="scientific">Oesophagostomum dentatum</name>
    <name type="common">Nodular worm</name>
    <dbReference type="NCBI Taxonomy" id="61180"/>
    <lineage>
        <taxon>Eukaryota</taxon>
        <taxon>Metazoa</taxon>
        <taxon>Ecdysozoa</taxon>
        <taxon>Nematoda</taxon>
        <taxon>Chromadorea</taxon>
        <taxon>Rhabditida</taxon>
        <taxon>Rhabditina</taxon>
        <taxon>Rhabditomorpha</taxon>
        <taxon>Strongyloidea</taxon>
        <taxon>Strongylidae</taxon>
        <taxon>Oesophagostomum</taxon>
    </lineage>
</organism>
<gene>
    <name evidence="1" type="ORF">OESDEN_22911</name>
</gene>
<dbReference type="EMBL" id="KN610732">
    <property type="protein sequence ID" value="KHJ77469.1"/>
    <property type="molecule type" value="Genomic_DNA"/>
</dbReference>
<accession>A0A0B1RXR0</accession>
<dbReference type="OrthoDB" id="5861729at2759"/>
<protein>
    <recommendedName>
        <fullName evidence="3">Peptidase aspartic putative domain-containing protein</fullName>
    </recommendedName>
</protein>
<name>A0A0B1RXR0_OESDE</name>
<evidence type="ECO:0000313" key="1">
    <source>
        <dbReference type="EMBL" id="KHJ77469.1"/>
    </source>
</evidence>
<sequence>MDSNTKALIKVDVLIDTEAEISFIDSALVQTLNIPVLGKKLPLILLGCDQLWSFIDCNKPAIPLPSGLYLLSTRLGNLISGQESHNSPQVVVVSQEKDELKYWDEQ</sequence>
<proteinExistence type="predicted"/>
<dbReference type="Proteomes" id="UP000053660">
    <property type="component" value="Unassembled WGS sequence"/>
</dbReference>
<dbReference type="AlphaFoldDB" id="A0A0B1RXR0"/>
<evidence type="ECO:0008006" key="3">
    <source>
        <dbReference type="Google" id="ProtNLM"/>
    </source>
</evidence>
<evidence type="ECO:0000313" key="2">
    <source>
        <dbReference type="Proteomes" id="UP000053660"/>
    </source>
</evidence>
<reference evidence="1 2" key="1">
    <citation type="submission" date="2014-03" db="EMBL/GenBank/DDBJ databases">
        <title>Draft genome of the hookworm Oesophagostomum dentatum.</title>
        <authorList>
            <person name="Mitreva M."/>
        </authorList>
    </citation>
    <scope>NUCLEOTIDE SEQUENCE [LARGE SCALE GENOMIC DNA]</scope>
    <source>
        <strain evidence="1 2">OD-Hann</strain>
    </source>
</reference>
<keyword evidence="2" id="KW-1185">Reference proteome</keyword>